<reference evidence="3" key="1">
    <citation type="submission" date="2015-08" db="EMBL/GenBank/DDBJ databases">
        <title>Complete Genome Sequence of Azospirillum thiophilum BV-S.</title>
        <authorList>
            <person name="Fomenkov A."/>
            <person name="Vincze T."/>
            <person name="Grabovich M."/>
            <person name="Dubinina G."/>
            <person name="Orlova M."/>
            <person name="Belousova E."/>
            <person name="Roberts R.J."/>
        </authorList>
    </citation>
    <scope>NUCLEOTIDE SEQUENCE [LARGE SCALE GENOMIC DNA]</scope>
    <source>
        <strain evidence="3">BV-S</strain>
    </source>
</reference>
<gene>
    <name evidence="2" type="ORF">AL072_26290</name>
</gene>
<keyword evidence="3" id="KW-1185">Reference proteome</keyword>
<dbReference type="SUPFAM" id="SSF47413">
    <property type="entry name" value="lambda repressor-like DNA-binding domains"/>
    <property type="match status" value="1"/>
</dbReference>
<dbReference type="GO" id="GO:0003677">
    <property type="term" value="F:DNA binding"/>
    <property type="evidence" value="ECO:0007669"/>
    <property type="project" value="InterPro"/>
</dbReference>
<dbReference type="CDD" id="cd02042">
    <property type="entry name" value="ParAB_family"/>
    <property type="match status" value="1"/>
</dbReference>
<dbReference type="Gene3D" id="3.40.50.300">
    <property type="entry name" value="P-loop containing nucleotide triphosphate hydrolases"/>
    <property type="match status" value="1"/>
</dbReference>
<proteinExistence type="predicted"/>
<evidence type="ECO:0000313" key="2">
    <source>
        <dbReference type="EMBL" id="ALG74531.1"/>
    </source>
</evidence>
<dbReference type="KEGG" id="ati:AL072_26290"/>
<dbReference type="CDD" id="cd00093">
    <property type="entry name" value="HTH_XRE"/>
    <property type="match status" value="1"/>
</dbReference>
<protein>
    <submittedName>
        <fullName evidence="2">Chromosome partitioning protein</fullName>
    </submittedName>
</protein>
<accession>A0AAC9EYF2</accession>
<dbReference type="Pfam" id="PF13614">
    <property type="entry name" value="AAA_31"/>
    <property type="match status" value="1"/>
</dbReference>
<dbReference type="SUPFAM" id="SSF52540">
    <property type="entry name" value="P-loop containing nucleoside triphosphate hydrolases"/>
    <property type="match status" value="1"/>
</dbReference>
<feature type="domain" description="AAA" evidence="1">
    <location>
        <begin position="69"/>
        <end position="247"/>
    </location>
</feature>
<dbReference type="Proteomes" id="UP000069935">
    <property type="component" value="Chromosome 5"/>
</dbReference>
<dbReference type="PANTHER" id="PTHR13696:SF52">
    <property type="entry name" value="PARA FAMILY PROTEIN CT_582"/>
    <property type="match status" value="1"/>
</dbReference>
<sequence length="334" mass="36817">MAGESLKGLREERGWSQGELAAWLNERLGRKYDRSQVSRWESAAERTPKTVAELVETERGSDRPRHATVVMAGNQKGGTAKTETSLCLAYCLLAQGARVLLVDCDSQGSATVHLGYSPAQIDRMEAERQTLYYALADDRPFTDYILQTSEPRLDLVPAFVSLSDADVELATGKLTTIRHRIGEVRHLYDYIVLDTAPNLGLVTVGALEAADLLLVPVQTESLALVGLRHVLRSLEGLRRRRNPHLEVIGILPTLFSARLTQDKATLEDLWRAYGERYRIYDPIPRATVYGQAAAAGVITLSAVKTVPGRAVFEQVAADVRAAARARKEKKLNVA</sequence>
<name>A0AAC9EYF2_9PROT</name>
<evidence type="ECO:0000259" key="1">
    <source>
        <dbReference type="Pfam" id="PF13614"/>
    </source>
</evidence>
<dbReference type="InterPro" id="IPR025669">
    <property type="entry name" value="AAA_dom"/>
</dbReference>
<dbReference type="InterPro" id="IPR010982">
    <property type="entry name" value="Lambda_DNA-bd_dom_sf"/>
</dbReference>
<dbReference type="RefSeq" id="WP_045585759.1">
    <property type="nucleotide sequence ID" value="NZ_CP012405.1"/>
</dbReference>
<dbReference type="PANTHER" id="PTHR13696">
    <property type="entry name" value="P-LOOP CONTAINING NUCLEOSIDE TRIPHOSPHATE HYDROLASE"/>
    <property type="match status" value="1"/>
</dbReference>
<reference evidence="2 3" key="2">
    <citation type="journal article" date="2016" name="Genome Announc.">
        <title>Complete Genome Sequence of a Strain of Azospirillum thiophilum Isolated from a Sulfide Spring.</title>
        <authorList>
            <person name="Fomenkov A."/>
            <person name="Vincze T."/>
            <person name="Grabovich M."/>
            <person name="Anton B.P."/>
            <person name="Dubinina G."/>
            <person name="Orlova M."/>
            <person name="Belousova E."/>
            <person name="Roberts R.J."/>
        </authorList>
    </citation>
    <scope>NUCLEOTIDE SEQUENCE [LARGE SCALE GENOMIC DNA]</scope>
    <source>
        <strain evidence="2 3">BV-S</strain>
    </source>
</reference>
<evidence type="ECO:0000313" key="3">
    <source>
        <dbReference type="Proteomes" id="UP000069935"/>
    </source>
</evidence>
<dbReference type="InterPro" id="IPR027417">
    <property type="entry name" value="P-loop_NTPase"/>
</dbReference>
<dbReference type="AlphaFoldDB" id="A0AAC9EYF2"/>
<dbReference type="InterPro" id="IPR001387">
    <property type="entry name" value="Cro/C1-type_HTH"/>
</dbReference>
<dbReference type="EMBL" id="CP012405">
    <property type="protein sequence ID" value="ALG74531.1"/>
    <property type="molecule type" value="Genomic_DNA"/>
</dbReference>
<dbReference type="Gene3D" id="1.10.260.40">
    <property type="entry name" value="lambda repressor-like DNA-binding domains"/>
    <property type="match status" value="1"/>
</dbReference>
<dbReference type="InterPro" id="IPR050678">
    <property type="entry name" value="DNA_Partitioning_ATPase"/>
</dbReference>
<organism evidence="2 3">
    <name type="scientific">Azospirillum thiophilum</name>
    <dbReference type="NCBI Taxonomy" id="528244"/>
    <lineage>
        <taxon>Bacteria</taxon>
        <taxon>Pseudomonadati</taxon>
        <taxon>Pseudomonadota</taxon>
        <taxon>Alphaproteobacteria</taxon>
        <taxon>Rhodospirillales</taxon>
        <taxon>Azospirillaceae</taxon>
        <taxon>Azospirillum</taxon>
    </lineage>
</organism>